<name>A0AC60QTZ9_IXOPE</name>
<reference evidence="1 2" key="1">
    <citation type="journal article" date="2020" name="Cell">
        <title>Large-Scale Comparative Analyses of Tick Genomes Elucidate Their Genetic Diversity and Vector Capacities.</title>
        <authorList>
            <consortium name="Tick Genome and Microbiome Consortium (TIGMIC)"/>
            <person name="Jia N."/>
            <person name="Wang J."/>
            <person name="Shi W."/>
            <person name="Du L."/>
            <person name="Sun Y."/>
            <person name="Zhan W."/>
            <person name="Jiang J.F."/>
            <person name="Wang Q."/>
            <person name="Zhang B."/>
            <person name="Ji P."/>
            <person name="Bell-Sakyi L."/>
            <person name="Cui X.M."/>
            <person name="Yuan T.T."/>
            <person name="Jiang B.G."/>
            <person name="Yang W.F."/>
            <person name="Lam T.T."/>
            <person name="Chang Q.C."/>
            <person name="Ding S.J."/>
            <person name="Wang X.J."/>
            <person name="Zhu J.G."/>
            <person name="Ruan X.D."/>
            <person name="Zhao L."/>
            <person name="Wei J.T."/>
            <person name="Ye R.Z."/>
            <person name="Que T.C."/>
            <person name="Du C.H."/>
            <person name="Zhou Y.H."/>
            <person name="Cheng J.X."/>
            <person name="Dai P.F."/>
            <person name="Guo W.B."/>
            <person name="Han X.H."/>
            <person name="Huang E.J."/>
            <person name="Li L.F."/>
            <person name="Wei W."/>
            <person name="Gao Y.C."/>
            <person name="Liu J.Z."/>
            <person name="Shao H.Z."/>
            <person name="Wang X."/>
            <person name="Wang C.C."/>
            <person name="Yang T.C."/>
            <person name="Huo Q.B."/>
            <person name="Li W."/>
            <person name="Chen H.Y."/>
            <person name="Chen S.E."/>
            <person name="Zhou L.G."/>
            <person name="Ni X.B."/>
            <person name="Tian J.H."/>
            <person name="Sheng Y."/>
            <person name="Liu T."/>
            <person name="Pan Y.S."/>
            <person name="Xia L.Y."/>
            <person name="Li J."/>
            <person name="Zhao F."/>
            <person name="Cao W.C."/>
        </authorList>
    </citation>
    <scope>NUCLEOTIDE SEQUENCE [LARGE SCALE GENOMIC DNA]</scope>
    <source>
        <strain evidence="1">Iper-2018</strain>
    </source>
</reference>
<accession>A0AC60QTZ9</accession>
<sequence>MFNIPEFTTHRWGDALRMSSNEAVQSSSMSNDQFFRNTEHHSLGTLMLSGAARRCCSAVLLSLRCTSSTRRGPTSVETNTVTSVEVRPWSLSRWVRETSGKGNVGHRSRRRTSGPAAGDVRDQARIRKPGSAGRLGEVRRLKKDSGHLASAGSQPSLSAAPGRRRVRKLPPASAMTHIRQVPPSRLACPPPSHVEGDGREKGGTSIFLNDGKKSPRSTPQTSLRPLQTRTPADLRAKGVIASGVIAGRTSSRRYPSSQEFGARALGSRTSTGSADVDCQSQGNP</sequence>
<dbReference type="Proteomes" id="UP000805193">
    <property type="component" value="Unassembled WGS sequence"/>
</dbReference>
<protein>
    <submittedName>
        <fullName evidence="1">Uncharacterized protein</fullName>
    </submittedName>
</protein>
<organism evidence="1 2">
    <name type="scientific">Ixodes persulcatus</name>
    <name type="common">Taiga tick</name>
    <dbReference type="NCBI Taxonomy" id="34615"/>
    <lineage>
        <taxon>Eukaryota</taxon>
        <taxon>Metazoa</taxon>
        <taxon>Ecdysozoa</taxon>
        <taxon>Arthropoda</taxon>
        <taxon>Chelicerata</taxon>
        <taxon>Arachnida</taxon>
        <taxon>Acari</taxon>
        <taxon>Parasitiformes</taxon>
        <taxon>Ixodida</taxon>
        <taxon>Ixodoidea</taxon>
        <taxon>Ixodidae</taxon>
        <taxon>Ixodinae</taxon>
        <taxon>Ixodes</taxon>
    </lineage>
</organism>
<comment type="caution">
    <text evidence="1">The sequence shown here is derived from an EMBL/GenBank/DDBJ whole genome shotgun (WGS) entry which is preliminary data.</text>
</comment>
<keyword evidence="2" id="KW-1185">Reference proteome</keyword>
<gene>
    <name evidence="1" type="ORF">HPB47_015250</name>
</gene>
<proteinExistence type="predicted"/>
<evidence type="ECO:0000313" key="2">
    <source>
        <dbReference type="Proteomes" id="UP000805193"/>
    </source>
</evidence>
<evidence type="ECO:0000313" key="1">
    <source>
        <dbReference type="EMBL" id="KAG0443139.1"/>
    </source>
</evidence>
<dbReference type="EMBL" id="JABSTQ010003786">
    <property type="protein sequence ID" value="KAG0443139.1"/>
    <property type="molecule type" value="Genomic_DNA"/>
</dbReference>